<feature type="compositionally biased region" description="Basic residues" evidence="1">
    <location>
        <begin position="125"/>
        <end position="134"/>
    </location>
</feature>
<evidence type="ECO:0000313" key="3">
    <source>
        <dbReference type="Proteomes" id="UP000030760"/>
    </source>
</evidence>
<evidence type="ECO:0000256" key="1">
    <source>
        <dbReference type="SAM" id="MobiDB-lite"/>
    </source>
</evidence>
<dbReference type="EMBL" id="KB405096">
    <property type="protein sequence ID" value="EMF51219.1"/>
    <property type="molecule type" value="Genomic_DNA"/>
</dbReference>
<accession>M3FGV8</accession>
<dbReference type="Proteomes" id="UP000030760">
    <property type="component" value="Unassembled WGS sequence"/>
</dbReference>
<dbReference type="AlphaFoldDB" id="M3FGV8"/>
<name>M3FGV8_9ACTN</name>
<organism evidence="2 3">
    <name type="scientific">Streptomyces bottropensis ATCC 25435</name>
    <dbReference type="NCBI Taxonomy" id="1054862"/>
    <lineage>
        <taxon>Bacteria</taxon>
        <taxon>Bacillati</taxon>
        <taxon>Actinomycetota</taxon>
        <taxon>Actinomycetes</taxon>
        <taxon>Kitasatosporales</taxon>
        <taxon>Streptomycetaceae</taxon>
        <taxon>Streptomyces</taxon>
    </lineage>
</organism>
<proteinExistence type="predicted"/>
<feature type="region of interest" description="Disordered" evidence="1">
    <location>
        <begin position="119"/>
        <end position="155"/>
    </location>
</feature>
<evidence type="ECO:0000313" key="2">
    <source>
        <dbReference type="EMBL" id="EMF51219.1"/>
    </source>
</evidence>
<sequence length="155" mass="16934">MLGRRVSKSSGRHGQEGAPVVAVRYAGRPPPELIRRGCLRCGSGVPRATFFDWGAHRSTGYQGISDRTRSLPATLRARADTELLRQSVNLGRPPPLAHPFGPLVLPGAARGALRRVVSSSDTRCRARPARRHHPSPSPAITRVRQSVEQRSPPMR</sequence>
<reference evidence="3" key="1">
    <citation type="journal article" date="2013" name="Genome Announc.">
        <title>Draft Genome Sequence of Streptomyces bottropensis ATCC 25435, a Bottromycin-Producing Actinomycete.</title>
        <authorList>
            <person name="Zhang H."/>
            <person name="Zhou W."/>
            <person name="Zhuang Y."/>
            <person name="Liang X."/>
            <person name="Liu T."/>
        </authorList>
    </citation>
    <scope>NUCLEOTIDE SEQUENCE [LARGE SCALE GENOMIC DNA]</scope>
    <source>
        <strain evidence="3">ATCC 25435</strain>
    </source>
</reference>
<gene>
    <name evidence="2" type="ORF">SBD_6927</name>
</gene>
<protein>
    <submittedName>
        <fullName evidence="2">Uncharacterized protein</fullName>
    </submittedName>
</protein>